<comment type="caution">
    <text evidence="3">The sequence shown here is derived from an EMBL/GenBank/DDBJ whole genome shotgun (WGS) entry which is preliminary data.</text>
</comment>
<dbReference type="Pfam" id="PF13439">
    <property type="entry name" value="Glyco_transf_4"/>
    <property type="match status" value="1"/>
</dbReference>
<dbReference type="PANTHER" id="PTHR45947">
    <property type="entry name" value="SULFOQUINOVOSYL TRANSFERASE SQD2"/>
    <property type="match status" value="1"/>
</dbReference>
<dbReference type="SUPFAM" id="SSF53756">
    <property type="entry name" value="UDP-Glycosyltransferase/glycogen phosphorylase"/>
    <property type="match status" value="1"/>
</dbReference>
<feature type="domain" description="Glycosyltransferase subfamily 4-like N-terminal" evidence="2">
    <location>
        <begin position="16"/>
        <end position="142"/>
    </location>
</feature>
<sequence>MNILHYALGFPPYRSGGLTKLCIDLMEQQVKEGHTVAMLWPGQMGVVNQKVAIKKHENAKLNGQSILSFEVINPLPVSLDEGIADIAAFTKNVDAEAYRRLLDNFQPDVIHVHTLMGLHKNFIEVAKDKKIRLVFTAHDFFPICPKVTMFRQGAVCDSVQTCESCGVCNATALSLNKIKILQSPIYRKLKDSKVVKKIRKHHRDEYLTESTVNVAAVPVGIADDYKKLRSYYYSLLNLMDMIHYNSSVTKKVYESVFDLPNSCIIGITHSDIKDNRKVKDYSNDYLRIRYLGPQSGAKGYPLLKLALDKLWKAQQRFCLDVHFVPMESAPYIKSHDRYSYAELERIFDETDILVAPSIWYETFGFTVLEALSYGVPVIISGNVGAKDILVDGAGIVIEDIEAEKLCEILQGLTRQKLELMNKVIVESQPIMRMEDMSRQIEKECYGWKL</sequence>
<organism evidence="3 4">
    <name type="scientific">Lactococcus formosensis</name>
    <dbReference type="NCBI Taxonomy" id="1281486"/>
    <lineage>
        <taxon>Bacteria</taxon>
        <taxon>Bacillati</taxon>
        <taxon>Bacillota</taxon>
        <taxon>Bacilli</taxon>
        <taxon>Lactobacillales</taxon>
        <taxon>Streptococcaceae</taxon>
        <taxon>Lactococcus</taxon>
    </lineage>
</organism>
<keyword evidence="3" id="KW-0328">Glycosyltransferase</keyword>
<dbReference type="PANTHER" id="PTHR45947:SF3">
    <property type="entry name" value="SULFOQUINOVOSYL TRANSFERASE SQD2"/>
    <property type="match status" value="1"/>
</dbReference>
<evidence type="ECO:0000313" key="4">
    <source>
        <dbReference type="Proteomes" id="UP001153203"/>
    </source>
</evidence>
<dbReference type="GO" id="GO:0016757">
    <property type="term" value="F:glycosyltransferase activity"/>
    <property type="evidence" value="ECO:0007669"/>
    <property type="project" value="UniProtKB-KW"/>
</dbReference>
<protein>
    <submittedName>
        <fullName evidence="3">Glycosyltransferase</fullName>
        <ecNumber evidence="3">2.4.-.-</ecNumber>
    </submittedName>
</protein>
<dbReference type="Proteomes" id="UP001153203">
    <property type="component" value="Unassembled WGS sequence"/>
</dbReference>
<keyword evidence="3" id="KW-0808">Transferase</keyword>
<gene>
    <name evidence="3" type="ORF">NF708_10525</name>
</gene>
<accession>A0A9X4PA30</accession>
<dbReference type="RefSeq" id="WP_279363742.1">
    <property type="nucleotide sequence ID" value="NZ_JAMWFS010000017.1"/>
</dbReference>
<dbReference type="InterPro" id="IPR028098">
    <property type="entry name" value="Glyco_trans_4-like_N"/>
</dbReference>
<dbReference type="InterPro" id="IPR050194">
    <property type="entry name" value="Glycosyltransferase_grp1"/>
</dbReference>
<dbReference type="EC" id="2.4.-.-" evidence="3"/>
<dbReference type="AlphaFoldDB" id="A0A9X4PA30"/>
<dbReference type="Pfam" id="PF00534">
    <property type="entry name" value="Glycos_transf_1"/>
    <property type="match status" value="1"/>
</dbReference>
<feature type="domain" description="Glycosyl transferase family 1" evidence="1">
    <location>
        <begin position="339"/>
        <end position="416"/>
    </location>
</feature>
<dbReference type="Gene3D" id="3.40.50.2000">
    <property type="entry name" value="Glycogen Phosphorylase B"/>
    <property type="match status" value="2"/>
</dbReference>
<evidence type="ECO:0000313" key="3">
    <source>
        <dbReference type="EMBL" id="MDG6194415.1"/>
    </source>
</evidence>
<evidence type="ECO:0000259" key="1">
    <source>
        <dbReference type="Pfam" id="PF00534"/>
    </source>
</evidence>
<dbReference type="EMBL" id="JAMWGI010000009">
    <property type="protein sequence ID" value="MDG6194415.1"/>
    <property type="molecule type" value="Genomic_DNA"/>
</dbReference>
<proteinExistence type="predicted"/>
<reference evidence="3" key="1">
    <citation type="submission" date="2022-06" db="EMBL/GenBank/DDBJ databases">
        <title>Lactococcus from bovine mastitis in China.</title>
        <authorList>
            <person name="Lin Y."/>
            <person name="Han B."/>
        </authorList>
    </citation>
    <scope>NUCLEOTIDE SEQUENCE</scope>
    <source>
        <strain evidence="3">Hebei-B-39</strain>
    </source>
</reference>
<name>A0A9X4PA30_9LACT</name>
<dbReference type="InterPro" id="IPR001296">
    <property type="entry name" value="Glyco_trans_1"/>
</dbReference>
<evidence type="ECO:0000259" key="2">
    <source>
        <dbReference type="Pfam" id="PF13439"/>
    </source>
</evidence>